<feature type="compositionally biased region" description="Acidic residues" evidence="12">
    <location>
        <begin position="299"/>
        <end position="314"/>
    </location>
</feature>
<comment type="caution">
    <text evidence="14">The sequence shown here is derived from an EMBL/GenBank/DDBJ whole genome shotgun (WGS) entry which is preliminary data.</text>
</comment>
<dbReference type="InterPro" id="IPR046409">
    <property type="entry name" value="PDC10_dimerisation_sf"/>
</dbReference>
<comment type="catalytic activity">
    <reaction evidence="8">
        <text>L-threonyl-[protein] + ATP = O-phospho-L-threonyl-[protein] + ADP + H(+)</text>
        <dbReference type="Rhea" id="RHEA:46608"/>
        <dbReference type="Rhea" id="RHEA-COMP:11060"/>
        <dbReference type="Rhea" id="RHEA-COMP:11605"/>
        <dbReference type="ChEBI" id="CHEBI:15378"/>
        <dbReference type="ChEBI" id="CHEBI:30013"/>
        <dbReference type="ChEBI" id="CHEBI:30616"/>
        <dbReference type="ChEBI" id="CHEBI:61977"/>
        <dbReference type="ChEBI" id="CHEBI:456216"/>
        <dbReference type="EC" id="2.7.11.1"/>
    </reaction>
</comment>
<evidence type="ECO:0000256" key="2">
    <source>
        <dbReference type="ARBA" id="ARBA00012513"/>
    </source>
</evidence>
<keyword evidence="4" id="KW-0808">Transferase</keyword>
<keyword evidence="3" id="KW-0723">Serine/threonine-protein kinase</keyword>
<feature type="coiled-coil region" evidence="11">
    <location>
        <begin position="41"/>
        <end position="68"/>
    </location>
</feature>
<dbReference type="PANTHER" id="PTHR48012">
    <property type="entry name" value="STERILE20-LIKE KINASE, ISOFORM B-RELATED"/>
    <property type="match status" value="1"/>
</dbReference>
<dbReference type="InterPro" id="IPR050629">
    <property type="entry name" value="STE20/SPS1-PAK"/>
</dbReference>
<evidence type="ECO:0000256" key="11">
    <source>
        <dbReference type="SAM" id="Coils"/>
    </source>
</evidence>
<dbReference type="CDD" id="cd06609">
    <property type="entry name" value="STKc_MST3_like"/>
    <property type="match status" value="1"/>
</dbReference>
<dbReference type="PROSITE" id="PS00107">
    <property type="entry name" value="PROTEIN_KINASE_ATP"/>
    <property type="match status" value="1"/>
</dbReference>
<proteinExistence type="inferred from homology"/>
<dbReference type="SUPFAM" id="SSF56112">
    <property type="entry name" value="Protein kinase-like (PK-like)"/>
    <property type="match status" value="1"/>
</dbReference>
<dbReference type="InterPro" id="IPR011009">
    <property type="entry name" value="Kinase-like_dom_sf"/>
</dbReference>
<evidence type="ECO:0000256" key="1">
    <source>
        <dbReference type="ARBA" id="ARBA00008874"/>
    </source>
</evidence>
<feature type="compositionally biased region" description="Low complexity" evidence="12">
    <location>
        <begin position="418"/>
        <end position="445"/>
    </location>
</feature>
<dbReference type="InterPro" id="IPR017441">
    <property type="entry name" value="Protein_kinase_ATP_BS"/>
</dbReference>
<dbReference type="EC" id="2.7.11.1" evidence="2"/>
<evidence type="ECO:0000313" key="14">
    <source>
        <dbReference type="EMBL" id="ORZ13727.1"/>
    </source>
</evidence>
<dbReference type="InterPro" id="IPR000719">
    <property type="entry name" value="Prot_kinase_dom"/>
</dbReference>
<evidence type="ECO:0000256" key="7">
    <source>
        <dbReference type="ARBA" id="ARBA00022840"/>
    </source>
</evidence>
<evidence type="ECO:0000256" key="6">
    <source>
        <dbReference type="ARBA" id="ARBA00022777"/>
    </source>
</evidence>
<feature type="binding site" evidence="10">
    <location>
        <position position="44"/>
    </location>
    <ligand>
        <name>ATP</name>
        <dbReference type="ChEBI" id="CHEBI:30616"/>
    </ligand>
</feature>
<evidence type="ECO:0000256" key="12">
    <source>
        <dbReference type="SAM" id="MobiDB-lite"/>
    </source>
</evidence>
<comment type="similarity">
    <text evidence="1">Belongs to the protein kinase superfamily. STE Ser/Thr protein kinase family. STE20 subfamily.</text>
</comment>
<feature type="region of interest" description="Disordered" evidence="12">
    <location>
        <begin position="290"/>
        <end position="445"/>
    </location>
</feature>
<feature type="compositionally biased region" description="Polar residues" evidence="12">
    <location>
        <begin position="339"/>
        <end position="399"/>
    </location>
</feature>
<evidence type="ECO:0000313" key="15">
    <source>
        <dbReference type="Proteomes" id="UP000193560"/>
    </source>
</evidence>
<organism evidence="14 15">
    <name type="scientific">Absidia repens</name>
    <dbReference type="NCBI Taxonomy" id="90262"/>
    <lineage>
        <taxon>Eukaryota</taxon>
        <taxon>Fungi</taxon>
        <taxon>Fungi incertae sedis</taxon>
        <taxon>Mucoromycota</taxon>
        <taxon>Mucoromycotina</taxon>
        <taxon>Mucoromycetes</taxon>
        <taxon>Mucorales</taxon>
        <taxon>Cunninghamellaceae</taxon>
        <taxon>Absidia</taxon>
    </lineage>
</organism>
<dbReference type="GO" id="GO:0005737">
    <property type="term" value="C:cytoplasm"/>
    <property type="evidence" value="ECO:0007669"/>
    <property type="project" value="TreeGrafter"/>
</dbReference>
<evidence type="ECO:0000256" key="8">
    <source>
        <dbReference type="ARBA" id="ARBA00047899"/>
    </source>
</evidence>
<dbReference type="OrthoDB" id="248923at2759"/>
<evidence type="ECO:0000256" key="5">
    <source>
        <dbReference type="ARBA" id="ARBA00022741"/>
    </source>
</evidence>
<keyword evidence="15" id="KW-1185">Reference proteome</keyword>
<dbReference type="PANTHER" id="PTHR48012:SF10">
    <property type="entry name" value="FI20177P1"/>
    <property type="match status" value="1"/>
</dbReference>
<accession>A0A1X2IC94</accession>
<dbReference type="PROSITE" id="PS50011">
    <property type="entry name" value="PROTEIN_KINASE_DOM"/>
    <property type="match status" value="1"/>
</dbReference>
<evidence type="ECO:0000256" key="4">
    <source>
        <dbReference type="ARBA" id="ARBA00022679"/>
    </source>
</evidence>
<name>A0A1X2IC94_9FUNG</name>
<dbReference type="Pfam" id="PF00069">
    <property type="entry name" value="Pkinase"/>
    <property type="match status" value="1"/>
</dbReference>
<dbReference type="AlphaFoldDB" id="A0A1X2IC94"/>
<sequence>MSSATRHSTDPENYYRKHERIGKGSFGEVYKGIEIKTNKPVAIKIIDLESAEDEIDDIQQEIAILSQLDSTFVTKYHGSYLKGTGLWIIMEYCHGGSCSDLMKSGAISEAHIAIIIRELLKGLDYLHGENKLHRAANILLSSDGGVKLADFGVSGQLILLLSIIDHRYSYKKNTFVGTPFWMAPEVIKQSGYDYKADIWSLGITAIELAKGEPPYANLHPMKVLFYIPKNQPPTLEGNYSKTFCDFVARCLQKDASQRPSAKELLKHKFIKNSKKVAYLTELIERHHYWKTQGNGDGSDSSDEDGNGDLDDGDGWDFGTVRQSAPPPPRSTPAQPSMPSTPSRYSIGGYSQASSPTLNDKSPTATTNGKDMYAGNSTQTSQRPSSKNQIQPLSRNNDINVTAEKYTRQAQQKAQHILSPSPSINGNNGSIASPSQPAKSPSSRSISTIKSDAILRDSVAPMLAKLQAGCRNHKSQAALESLRRAFQVAERECPGTTQILFEEVARTMQSE</sequence>
<protein>
    <recommendedName>
        <fullName evidence="2">non-specific serine/threonine protein kinase</fullName>
        <ecNumber evidence="2">2.7.11.1</ecNumber>
    </recommendedName>
</protein>
<dbReference type="Gene3D" id="1.10.12.70">
    <property type="match status" value="1"/>
</dbReference>
<feature type="domain" description="Protein kinase" evidence="13">
    <location>
        <begin position="15"/>
        <end position="270"/>
    </location>
</feature>
<gene>
    <name evidence="14" type="ORF">BCR42DRAFT_418943</name>
</gene>
<dbReference type="Gene3D" id="3.30.200.20">
    <property type="entry name" value="Phosphorylase Kinase, domain 1"/>
    <property type="match status" value="1"/>
</dbReference>
<keyword evidence="7 10" id="KW-0067">ATP-binding</keyword>
<keyword evidence="5 10" id="KW-0547">Nucleotide-binding</keyword>
<keyword evidence="11" id="KW-0175">Coiled coil</keyword>
<comment type="catalytic activity">
    <reaction evidence="9">
        <text>L-seryl-[protein] + ATP = O-phospho-L-seryl-[protein] + ADP + H(+)</text>
        <dbReference type="Rhea" id="RHEA:17989"/>
        <dbReference type="Rhea" id="RHEA-COMP:9863"/>
        <dbReference type="Rhea" id="RHEA-COMP:11604"/>
        <dbReference type="ChEBI" id="CHEBI:15378"/>
        <dbReference type="ChEBI" id="CHEBI:29999"/>
        <dbReference type="ChEBI" id="CHEBI:30616"/>
        <dbReference type="ChEBI" id="CHEBI:83421"/>
        <dbReference type="ChEBI" id="CHEBI:456216"/>
        <dbReference type="EC" id="2.7.11.1"/>
    </reaction>
</comment>
<evidence type="ECO:0000256" key="9">
    <source>
        <dbReference type="ARBA" id="ARBA00048679"/>
    </source>
</evidence>
<evidence type="ECO:0000256" key="3">
    <source>
        <dbReference type="ARBA" id="ARBA00022527"/>
    </source>
</evidence>
<dbReference type="Proteomes" id="UP000193560">
    <property type="component" value="Unassembled WGS sequence"/>
</dbReference>
<dbReference type="STRING" id="90262.A0A1X2IC94"/>
<dbReference type="EMBL" id="MCGE01000016">
    <property type="protein sequence ID" value="ORZ13727.1"/>
    <property type="molecule type" value="Genomic_DNA"/>
</dbReference>
<dbReference type="FunFam" id="1.10.510.10:FF:000499">
    <property type="entry name" value="Serine/threonine-protein kinase KIC1"/>
    <property type="match status" value="1"/>
</dbReference>
<reference evidence="14 15" key="1">
    <citation type="submission" date="2016-07" db="EMBL/GenBank/DDBJ databases">
        <title>Pervasive Adenine N6-methylation of Active Genes in Fungi.</title>
        <authorList>
            <consortium name="DOE Joint Genome Institute"/>
            <person name="Mondo S.J."/>
            <person name="Dannebaum R.O."/>
            <person name="Kuo R.C."/>
            <person name="Labutti K."/>
            <person name="Haridas S."/>
            <person name="Kuo A."/>
            <person name="Salamov A."/>
            <person name="Ahrendt S.R."/>
            <person name="Lipzen A."/>
            <person name="Sullivan W."/>
            <person name="Andreopoulos W.B."/>
            <person name="Clum A."/>
            <person name="Lindquist E."/>
            <person name="Daum C."/>
            <person name="Ramamoorthy G.K."/>
            <person name="Gryganskyi A."/>
            <person name="Culley D."/>
            <person name="Magnuson J.K."/>
            <person name="James T.Y."/>
            <person name="O'Malley M.A."/>
            <person name="Stajich J.E."/>
            <person name="Spatafora J.W."/>
            <person name="Visel A."/>
            <person name="Grigoriev I.V."/>
        </authorList>
    </citation>
    <scope>NUCLEOTIDE SEQUENCE [LARGE SCALE GENOMIC DNA]</scope>
    <source>
        <strain evidence="14 15">NRRL 1336</strain>
    </source>
</reference>
<dbReference type="Gene3D" id="1.10.510.10">
    <property type="entry name" value="Transferase(Phosphotransferase) domain 1"/>
    <property type="match status" value="1"/>
</dbReference>
<evidence type="ECO:0000256" key="10">
    <source>
        <dbReference type="PROSITE-ProRule" id="PRU10141"/>
    </source>
</evidence>
<evidence type="ECO:0000259" key="13">
    <source>
        <dbReference type="PROSITE" id="PS50011"/>
    </source>
</evidence>
<dbReference type="GO" id="GO:0005524">
    <property type="term" value="F:ATP binding"/>
    <property type="evidence" value="ECO:0007669"/>
    <property type="project" value="UniProtKB-UniRule"/>
</dbReference>
<dbReference type="GO" id="GO:0004674">
    <property type="term" value="F:protein serine/threonine kinase activity"/>
    <property type="evidence" value="ECO:0007669"/>
    <property type="project" value="UniProtKB-KW"/>
</dbReference>
<keyword evidence="6 14" id="KW-0418">Kinase</keyword>